<dbReference type="KEGG" id="pbar:105429205"/>
<dbReference type="InterPro" id="IPR019819">
    <property type="entry name" value="Carboxylesterase_B_CS"/>
</dbReference>
<dbReference type="Proteomes" id="UP000504615">
    <property type="component" value="Unplaced"/>
</dbReference>
<dbReference type="InterPro" id="IPR029058">
    <property type="entry name" value="AB_hydrolase_fold"/>
</dbReference>
<dbReference type="InterPro" id="IPR050309">
    <property type="entry name" value="Type-B_Carboxylest/Lipase"/>
</dbReference>
<dbReference type="InterPro" id="IPR002018">
    <property type="entry name" value="CarbesteraseB"/>
</dbReference>
<evidence type="ECO:0000256" key="2">
    <source>
        <dbReference type="SAM" id="SignalP"/>
    </source>
</evidence>
<evidence type="ECO:0000313" key="5">
    <source>
        <dbReference type="RefSeq" id="XP_011640334.1"/>
    </source>
</evidence>
<gene>
    <name evidence="5" type="primary">LOC105429205</name>
</gene>
<evidence type="ECO:0000313" key="4">
    <source>
        <dbReference type="Proteomes" id="UP000504615"/>
    </source>
</evidence>
<dbReference type="Gene3D" id="3.40.50.1820">
    <property type="entry name" value="alpha/beta hydrolase"/>
    <property type="match status" value="1"/>
</dbReference>
<dbReference type="AlphaFoldDB" id="A0A6I9WD14"/>
<name>A0A6I9WD14_9HYME</name>
<keyword evidence="2" id="KW-0732">Signal</keyword>
<dbReference type="RefSeq" id="XP_011640334.1">
    <property type="nucleotide sequence ID" value="XM_011642032.1"/>
</dbReference>
<dbReference type="Pfam" id="PF00135">
    <property type="entry name" value="COesterase"/>
    <property type="match status" value="1"/>
</dbReference>
<organism evidence="4 5">
    <name type="scientific">Pogonomyrmex barbatus</name>
    <name type="common">red harvester ant</name>
    <dbReference type="NCBI Taxonomy" id="144034"/>
    <lineage>
        <taxon>Eukaryota</taxon>
        <taxon>Metazoa</taxon>
        <taxon>Ecdysozoa</taxon>
        <taxon>Arthropoda</taxon>
        <taxon>Hexapoda</taxon>
        <taxon>Insecta</taxon>
        <taxon>Pterygota</taxon>
        <taxon>Neoptera</taxon>
        <taxon>Endopterygota</taxon>
        <taxon>Hymenoptera</taxon>
        <taxon>Apocrita</taxon>
        <taxon>Aculeata</taxon>
        <taxon>Formicoidea</taxon>
        <taxon>Formicidae</taxon>
        <taxon>Myrmicinae</taxon>
        <taxon>Pogonomyrmex</taxon>
    </lineage>
</organism>
<proteinExistence type="predicted"/>
<accession>A0A6I9WD14</accession>
<feature type="chain" id="PRO_5026722001" evidence="2">
    <location>
        <begin position="27"/>
        <end position="598"/>
    </location>
</feature>
<dbReference type="GeneID" id="105429205"/>
<dbReference type="SUPFAM" id="SSF53474">
    <property type="entry name" value="alpha/beta-Hydrolases"/>
    <property type="match status" value="1"/>
</dbReference>
<keyword evidence="1" id="KW-0325">Glycoprotein</keyword>
<keyword evidence="4" id="KW-1185">Reference proteome</keyword>
<sequence>MRKYQNIFLQLVFICNFVLNANTVSGNIPVAKIPNGTLHGTMMPTRLGRNIYAFLGIPYAAPPVGELRFKPSQPPVAWSGTLNAAKNPEICTQRNIYVYQEEIVGSEDCLYLNVYTPRMHCDKDRSDSDYAKERQEVFPRFPVMIWFHGGGWLAGAGNSDYYGPKFLLDHDLVLVTVNYRLGPLGFLSTEDLECPGNMGLKDQQQAMRWVHENIAFFSGDPNRVTLFGESAGGASAHYHMVSPLSEGLFHRAISQSGNFYNPWTMTSPGIAKKRAIMVGNHLNCNTKDSKELIECLRKKSAEEIIGTDRLFKKFGYCPMIPFRPVIEPEHPGAFIKEDPLISVQEGRFLDIPWMTGITSEEGALKVAGIYGRENAAKILEENFNKIAPISLLYDERYNITEHLQNEISSTIHEFYFGRNTIDNTEESRFKVINMYSDSWFNHGTHEAVRDFIKNQTSPVFYYYFAYQGSVSFSTIFGDPVKNYGVSHADDLQYLFPVGEQLFPDTQLSAKDEGMIDLMTNLWYNFANSGNPTPKITNVIPLKWKPVKTDYAPEYLHIENSESIIMNHSLLWQRMIFWDTLTHRLKSYGNTFRHLRDEL</sequence>
<dbReference type="OrthoDB" id="19653at2759"/>
<dbReference type="PANTHER" id="PTHR11559">
    <property type="entry name" value="CARBOXYLESTERASE"/>
    <property type="match status" value="1"/>
</dbReference>
<feature type="signal peptide" evidence="2">
    <location>
        <begin position="1"/>
        <end position="26"/>
    </location>
</feature>
<protein>
    <submittedName>
        <fullName evidence="5">Venom carboxylesterase-6</fullName>
    </submittedName>
</protein>
<evidence type="ECO:0000256" key="1">
    <source>
        <dbReference type="ARBA" id="ARBA00023180"/>
    </source>
</evidence>
<dbReference type="PROSITE" id="PS00941">
    <property type="entry name" value="CARBOXYLESTERASE_B_2"/>
    <property type="match status" value="1"/>
</dbReference>
<reference evidence="5" key="1">
    <citation type="submission" date="2025-08" db="UniProtKB">
        <authorList>
            <consortium name="RefSeq"/>
        </authorList>
    </citation>
    <scope>IDENTIFICATION</scope>
</reference>
<evidence type="ECO:0000259" key="3">
    <source>
        <dbReference type="Pfam" id="PF00135"/>
    </source>
</evidence>
<dbReference type="CDD" id="cd00312">
    <property type="entry name" value="Esterase_lipase"/>
    <property type="match status" value="1"/>
</dbReference>
<feature type="domain" description="Carboxylesterase type B" evidence="3">
    <location>
        <begin position="29"/>
        <end position="565"/>
    </location>
</feature>